<organism evidence="3 4">
    <name type="scientific">Microthyrium microscopicum</name>
    <dbReference type="NCBI Taxonomy" id="703497"/>
    <lineage>
        <taxon>Eukaryota</taxon>
        <taxon>Fungi</taxon>
        <taxon>Dikarya</taxon>
        <taxon>Ascomycota</taxon>
        <taxon>Pezizomycotina</taxon>
        <taxon>Dothideomycetes</taxon>
        <taxon>Dothideomycetes incertae sedis</taxon>
        <taxon>Microthyriales</taxon>
        <taxon>Microthyriaceae</taxon>
        <taxon>Microthyrium</taxon>
    </lineage>
</organism>
<dbReference type="PANTHER" id="PTHR39460:SF1">
    <property type="entry name" value="C6 TRANSCRIPTION FACTOR"/>
    <property type="match status" value="1"/>
</dbReference>
<dbReference type="InterPro" id="IPR056146">
    <property type="entry name" value="DUF7729"/>
</dbReference>
<feature type="transmembrane region" description="Helical" evidence="1">
    <location>
        <begin position="41"/>
        <end position="60"/>
    </location>
</feature>
<reference evidence="3" key="1">
    <citation type="journal article" date="2020" name="Stud. Mycol.">
        <title>101 Dothideomycetes genomes: a test case for predicting lifestyles and emergence of pathogens.</title>
        <authorList>
            <person name="Haridas S."/>
            <person name="Albert R."/>
            <person name="Binder M."/>
            <person name="Bloem J."/>
            <person name="Labutti K."/>
            <person name="Salamov A."/>
            <person name="Andreopoulos B."/>
            <person name="Baker S."/>
            <person name="Barry K."/>
            <person name="Bills G."/>
            <person name="Bluhm B."/>
            <person name="Cannon C."/>
            <person name="Castanera R."/>
            <person name="Culley D."/>
            <person name="Daum C."/>
            <person name="Ezra D."/>
            <person name="Gonzalez J."/>
            <person name="Henrissat B."/>
            <person name="Kuo A."/>
            <person name="Liang C."/>
            <person name="Lipzen A."/>
            <person name="Lutzoni F."/>
            <person name="Magnuson J."/>
            <person name="Mondo S."/>
            <person name="Nolan M."/>
            <person name="Ohm R."/>
            <person name="Pangilinan J."/>
            <person name="Park H.-J."/>
            <person name="Ramirez L."/>
            <person name="Alfaro M."/>
            <person name="Sun H."/>
            <person name="Tritt A."/>
            <person name="Yoshinaga Y."/>
            <person name="Zwiers L.-H."/>
            <person name="Turgeon B."/>
            <person name="Goodwin S."/>
            <person name="Spatafora J."/>
            <person name="Crous P."/>
            <person name="Grigoriev I."/>
        </authorList>
    </citation>
    <scope>NUCLEOTIDE SEQUENCE</scope>
    <source>
        <strain evidence="3">CBS 115976</strain>
    </source>
</reference>
<keyword evidence="4" id="KW-1185">Reference proteome</keyword>
<dbReference type="Proteomes" id="UP000799302">
    <property type="component" value="Unassembled WGS sequence"/>
</dbReference>
<accession>A0A6A6TZA2</accession>
<name>A0A6A6TZA2_9PEZI</name>
<keyword evidence="1" id="KW-0472">Membrane</keyword>
<dbReference type="Pfam" id="PF24855">
    <property type="entry name" value="DUF7729"/>
    <property type="match status" value="1"/>
</dbReference>
<dbReference type="PANTHER" id="PTHR39460">
    <property type="entry name" value="EXPRESSED PROTEIN"/>
    <property type="match status" value="1"/>
</dbReference>
<gene>
    <name evidence="3" type="ORF">BT63DRAFT_117134</name>
</gene>
<protein>
    <recommendedName>
        <fullName evidence="2">DUF7729 domain-containing protein</fullName>
    </recommendedName>
</protein>
<dbReference type="EMBL" id="MU004244">
    <property type="protein sequence ID" value="KAF2663994.1"/>
    <property type="molecule type" value="Genomic_DNA"/>
</dbReference>
<proteinExistence type="predicted"/>
<evidence type="ECO:0000313" key="4">
    <source>
        <dbReference type="Proteomes" id="UP000799302"/>
    </source>
</evidence>
<dbReference type="AlphaFoldDB" id="A0A6A6TZA2"/>
<evidence type="ECO:0000259" key="2">
    <source>
        <dbReference type="Pfam" id="PF24855"/>
    </source>
</evidence>
<sequence length="339" mass="36874">MDPSSRLDMDLQRRSAHYVQHHRHEDLKFPGAPIRRSRLHIYWFTFLIGVLSLMPVVHGATIPPPSTSAIAYIQRRNPSAVATTTLVTSTAVSDIATATNPSSNPSSTAIPQPFDLGIGSNFTTTTCPQFLRNWLSDSSFTQCNPFSLLLETSNGFFTAEGSFFRTTQVLDSTCNVDVAKCSKTISSYASKITLDENCGADYRASNPLVVQAYMGLTSYVPLYKAGCLKDTDGSYCFAKAISNGTTSSMDSWPYFLPLGLSLPNGTRTSCSSCIKNTMDVFSSNGGVFKTQYAQAAQLIDSYCGANWIPTTQVSSGPQLMVKTLSLVIALLSTTVWTMR</sequence>
<evidence type="ECO:0000313" key="3">
    <source>
        <dbReference type="EMBL" id="KAF2663994.1"/>
    </source>
</evidence>
<keyword evidence="1" id="KW-1133">Transmembrane helix</keyword>
<evidence type="ECO:0000256" key="1">
    <source>
        <dbReference type="SAM" id="Phobius"/>
    </source>
</evidence>
<dbReference type="OrthoDB" id="2564812at2759"/>
<keyword evidence="1" id="KW-0812">Transmembrane</keyword>
<feature type="domain" description="DUF7729" evidence="2">
    <location>
        <begin position="110"/>
        <end position="310"/>
    </location>
</feature>